<dbReference type="PROSITE" id="PS00455">
    <property type="entry name" value="AMP_BINDING"/>
    <property type="match status" value="1"/>
</dbReference>
<dbReference type="InterPro" id="IPR020845">
    <property type="entry name" value="AMP-binding_CS"/>
</dbReference>
<evidence type="ECO:0000259" key="1">
    <source>
        <dbReference type="Pfam" id="PF00501"/>
    </source>
</evidence>
<dbReference type="STRING" id="1160895.CM19_01670"/>
<keyword evidence="4" id="KW-1185">Reference proteome</keyword>
<dbReference type="SUPFAM" id="SSF56801">
    <property type="entry name" value="Acetyl-CoA synthetase-like"/>
    <property type="match status" value="1"/>
</dbReference>
<evidence type="ECO:0000259" key="2">
    <source>
        <dbReference type="Pfam" id="PF13193"/>
    </source>
</evidence>
<feature type="domain" description="AMP-dependent synthetase/ligase" evidence="1">
    <location>
        <begin position="22"/>
        <end position="397"/>
    </location>
</feature>
<dbReference type="NCBIfam" id="NF004837">
    <property type="entry name" value="PRK06187.1"/>
    <property type="match status" value="1"/>
</dbReference>
<proteinExistence type="predicted"/>
<dbReference type="InterPro" id="IPR025110">
    <property type="entry name" value="AMP-bd_C"/>
</dbReference>
<evidence type="ECO:0000313" key="3">
    <source>
        <dbReference type="EMBL" id="EZQ11224.1"/>
    </source>
</evidence>
<accession>A0A031LUQ8</accession>
<reference evidence="3 4" key="1">
    <citation type="submission" date="2014-03" db="EMBL/GenBank/DDBJ databases">
        <title>Draft genome sequence of the novel thermoacidophilic archaea Acidianus copahuensis ALE1 strain, isolated from Copahue volcanic area in Neuquen Argentina.</title>
        <authorList>
            <person name="Urbieta M.S."/>
            <person name="Rascovan N."/>
            <person name="Castro C."/>
            <person name="Revale S."/>
            <person name="Giaveno M.A."/>
            <person name="Vazquez M.P."/>
            <person name="Donati E.R."/>
        </authorList>
    </citation>
    <scope>NUCLEOTIDE SEQUENCE [LARGE SCALE GENOMIC DNA]</scope>
    <source>
        <strain evidence="3 4">ALE1</strain>
    </source>
</reference>
<dbReference type="InterPro" id="IPR045851">
    <property type="entry name" value="AMP-bd_C_sf"/>
</dbReference>
<dbReference type="PANTHER" id="PTHR43767:SF11">
    <property type="entry name" value="MEDIUM-CHAIN-FATTY-ACID--COA LIGASE"/>
    <property type="match status" value="1"/>
</dbReference>
<dbReference type="Gene3D" id="3.40.50.12780">
    <property type="entry name" value="N-terminal domain of ligase-like"/>
    <property type="match status" value="1"/>
</dbReference>
<organism evidence="3 4">
    <name type="scientific">Candidatus Acidianus copahuensis</name>
    <dbReference type="NCBI Taxonomy" id="1160895"/>
    <lineage>
        <taxon>Archaea</taxon>
        <taxon>Thermoproteota</taxon>
        <taxon>Thermoprotei</taxon>
        <taxon>Sulfolobales</taxon>
        <taxon>Sulfolobaceae</taxon>
        <taxon>Acidianus</taxon>
    </lineage>
</organism>
<name>A0A031LUQ8_9CREN</name>
<keyword evidence="3" id="KW-0436">Ligase</keyword>
<feature type="domain" description="AMP-binding enzyme C-terminal" evidence="2">
    <location>
        <begin position="448"/>
        <end position="525"/>
    </location>
</feature>
<dbReference type="Gene3D" id="3.30.300.30">
    <property type="match status" value="1"/>
</dbReference>
<dbReference type="Pfam" id="PF00501">
    <property type="entry name" value="AMP-binding"/>
    <property type="match status" value="1"/>
</dbReference>
<dbReference type="RefSeq" id="WP_048098671.1">
    <property type="nucleotide sequence ID" value="NZ_JFZT01000016.1"/>
</dbReference>
<protein>
    <submittedName>
        <fullName evidence="3">Long-chain fatty acid--CoA ligase</fullName>
    </submittedName>
</protein>
<dbReference type="InterPro" id="IPR042099">
    <property type="entry name" value="ANL_N_sf"/>
</dbReference>
<dbReference type="Proteomes" id="UP000024332">
    <property type="component" value="Unassembled WGS sequence"/>
</dbReference>
<dbReference type="EMBL" id="JFZT01000016">
    <property type="protein sequence ID" value="EZQ11224.1"/>
    <property type="molecule type" value="Genomic_DNA"/>
</dbReference>
<dbReference type="GO" id="GO:0016877">
    <property type="term" value="F:ligase activity, forming carbon-sulfur bonds"/>
    <property type="evidence" value="ECO:0007669"/>
    <property type="project" value="UniProtKB-ARBA"/>
</dbReference>
<gene>
    <name evidence="3" type="ORF">CM19_01670</name>
</gene>
<dbReference type="InterPro" id="IPR000873">
    <property type="entry name" value="AMP-dep_synth/lig_dom"/>
</dbReference>
<dbReference type="AlphaFoldDB" id="A0A031LUQ8"/>
<sequence length="537" mass="61053">MDNQSYYYDYQLTIDKILDSGCTTFPNQEIVYRDLRRYTFSSFSESVKRLKTGLRRLGVRRGDRIGVIDWDTDVFLHLYYAIPSLGSTLHTVNIRYPPDLIIKTILQAEDKYLIVRDEFMPLVEKAKNLIPPGMKIITYNDNKEKVKSDVQSINFWDLIESNEPSEPEELNERTEATLFFTSGTTGEPKGVSFTHRDLVLHALSVSLVGSRPPINISSSDVYLILVPMFHVHAWGYPYVFMISGIKYVLPGKYDYGNILRLMDKEKVTFSAMVPTILYLLITHPDSQSFSHVFKRWRVVIGGSALPEGLARKAKELGITVVGGYGLSETAPVLTVGFYNSLIMNSTEDQKFMEQITAGTTIPLVELKVIDPATNSVVKGKKIGEIVVRSPWLTKEYYKDKGKTELLWRGGWLHTGDMGFIDDYGYLHVVDREKDAIKSGGEFIPTLLLEDVISLHPNVSQVAVVGINDEKWGERPIAFIVPNGKVSEDEIRQFLQVKVNEGRIQKWWIPDKFIFVSSLPLTSTNKIDKKMLRDMAKK</sequence>
<comment type="caution">
    <text evidence="3">The sequence shown here is derived from an EMBL/GenBank/DDBJ whole genome shotgun (WGS) entry which is preliminary data.</text>
</comment>
<evidence type="ECO:0000313" key="4">
    <source>
        <dbReference type="Proteomes" id="UP000024332"/>
    </source>
</evidence>
<dbReference type="Pfam" id="PF13193">
    <property type="entry name" value="AMP-binding_C"/>
    <property type="match status" value="1"/>
</dbReference>
<dbReference type="PANTHER" id="PTHR43767">
    <property type="entry name" value="LONG-CHAIN-FATTY-ACID--COA LIGASE"/>
    <property type="match status" value="1"/>
</dbReference>
<dbReference type="OrthoDB" id="35688at2157"/>
<dbReference type="InterPro" id="IPR050237">
    <property type="entry name" value="ATP-dep_AMP-bd_enzyme"/>
</dbReference>